<dbReference type="OrthoDB" id="5219169at2759"/>
<feature type="compositionally biased region" description="Basic and acidic residues" evidence="1">
    <location>
        <begin position="221"/>
        <end position="235"/>
    </location>
</feature>
<keyword evidence="2" id="KW-0732">Signal</keyword>
<name>A0A4C1U738_EUMVA</name>
<feature type="region of interest" description="Disordered" evidence="1">
    <location>
        <begin position="214"/>
        <end position="235"/>
    </location>
</feature>
<sequence length="529" mass="62022">MLKKILLLFILNAILITKNEADGKNCTNTKKTVWKSKHEQNIKNNIDVQREKRSFDNDDEFRPFWANRGKKQANEKIDLKNIDIDDNLDTKHREYNMDDNTYVDAPFWGNRGRRGEVAYLHNKIRDYVVQNRIDNPINLLYNTATSGKLCKHRCQNKYLDNLSRLVSIKNRREENSPFWGNRDRRNVNDDVADEDTDLVGPFWGNRGRRADDENPFWGARGRREDNSNRESKERGDDNLLFWGNRGRLDDSLPFWGNKGKREDIPFWGNRGRRENVPFWGNRGRRQDLGPFINARINKYGETKSKGLDDDSIFDLYTPNPLGYLWSNRGRDSTLKYLFGKNDRLRSSSPQPMNTFGRNKDFESIHDDRIYAEEPHFIVIDRSNEGFSTEEEPFFTSRGKKKIFHNLAKAARDRRGTIEDIVKSVKNDPYFIARGKKEYVQNFTVPGAILVKTKDLICSTIDLMNSKHEGVKVKREIDDSDKDRRTILKKLAAQLQTDPYFVSRGKKNPEITFNDVYLYEFIKKISEMCT</sequence>
<evidence type="ECO:0000256" key="1">
    <source>
        <dbReference type="SAM" id="MobiDB-lite"/>
    </source>
</evidence>
<keyword evidence="4" id="KW-1185">Reference proteome</keyword>
<evidence type="ECO:0000313" key="4">
    <source>
        <dbReference type="Proteomes" id="UP000299102"/>
    </source>
</evidence>
<dbReference type="AlphaFoldDB" id="A0A4C1U738"/>
<dbReference type="EMBL" id="BGZK01000136">
    <property type="protein sequence ID" value="GBP22088.1"/>
    <property type="molecule type" value="Genomic_DNA"/>
</dbReference>
<feature type="chain" id="PRO_5020031535" evidence="2">
    <location>
        <begin position="22"/>
        <end position="529"/>
    </location>
</feature>
<gene>
    <name evidence="3" type="primary">Rptn</name>
    <name evidence="3" type="ORF">EVAR_94127_1</name>
</gene>
<reference evidence="3 4" key="1">
    <citation type="journal article" date="2019" name="Commun. Biol.">
        <title>The bagworm genome reveals a unique fibroin gene that provides high tensile strength.</title>
        <authorList>
            <person name="Kono N."/>
            <person name="Nakamura H."/>
            <person name="Ohtoshi R."/>
            <person name="Tomita M."/>
            <person name="Numata K."/>
            <person name="Arakawa K."/>
        </authorList>
    </citation>
    <scope>NUCLEOTIDE SEQUENCE [LARGE SCALE GENOMIC DNA]</scope>
</reference>
<accession>A0A4C1U738</accession>
<organism evidence="3 4">
    <name type="scientific">Eumeta variegata</name>
    <name type="common">Bagworm moth</name>
    <name type="synonym">Eumeta japonica</name>
    <dbReference type="NCBI Taxonomy" id="151549"/>
    <lineage>
        <taxon>Eukaryota</taxon>
        <taxon>Metazoa</taxon>
        <taxon>Ecdysozoa</taxon>
        <taxon>Arthropoda</taxon>
        <taxon>Hexapoda</taxon>
        <taxon>Insecta</taxon>
        <taxon>Pterygota</taxon>
        <taxon>Neoptera</taxon>
        <taxon>Endopterygota</taxon>
        <taxon>Lepidoptera</taxon>
        <taxon>Glossata</taxon>
        <taxon>Ditrysia</taxon>
        <taxon>Tineoidea</taxon>
        <taxon>Psychidae</taxon>
        <taxon>Oiketicinae</taxon>
        <taxon>Eumeta</taxon>
    </lineage>
</organism>
<evidence type="ECO:0000256" key="2">
    <source>
        <dbReference type="SAM" id="SignalP"/>
    </source>
</evidence>
<comment type="caution">
    <text evidence="3">The sequence shown here is derived from an EMBL/GenBank/DDBJ whole genome shotgun (WGS) entry which is preliminary data.</text>
</comment>
<protein>
    <submittedName>
        <fullName evidence="3">Repetin</fullName>
    </submittedName>
</protein>
<proteinExistence type="predicted"/>
<evidence type="ECO:0000313" key="3">
    <source>
        <dbReference type="EMBL" id="GBP22088.1"/>
    </source>
</evidence>
<dbReference type="Proteomes" id="UP000299102">
    <property type="component" value="Unassembled WGS sequence"/>
</dbReference>
<feature type="signal peptide" evidence="2">
    <location>
        <begin position="1"/>
        <end position="21"/>
    </location>
</feature>